<proteinExistence type="predicted"/>
<evidence type="ECO:0000256" key="1">
    <source>
        <dbReference type="ARBA" id="ARBA00022729"/>
    </source>
</evidence>
<dbReference type="CDD" id="cd03023">
    <property type="entry name" value="DsbA_Com1_like"/>
    <property type="match status" value="1"/>
</dbReference>
<dbReference type="RefSeq" id="WP_093992085.1">
    <property type="nucleotide sequence ID" value="NZ_FXZK01000003.1"/>
</dbReference>
<dbReference type="PANTHER" id="PTHR13887:SF14">
    <property type="entry name" value="DISULFIDE BOND FORMATION PROTEIN D"/>
    <property type="match status" value="1"/>
</dbReference>
<feature type="chain" id="PRO_5012873123" evidence="5">
    <location>
        <begin position="21"/>
        <end position="249"/>
    </location>
</feature>
<dbReference type="GO" id="GO:0016491">
    <property type="term" value="F:oxidoreductase activity"/>
    <property type="evidence" value="ECO:0007669"/>
    <property type="project" value="UniProtKB-KW"/>
</dbReference>
<keyword evidence="3" id="KW-1015">Disulfide bond</keyword>
<dbReference type="PANTHER" id="PTHR13887">
    <property type="entry name" value="GLUTATHIONE S-TRANSFERASE KAPPA"/>
    <property type="match status" value="1"/>
</dbReference>
<dbReference type="OrthoDB" id="9780147at2"/>
<evidence type="ECO:0000256" key="5">
    <source>
        <dbReference type="SAM" id="SignalP"/>
    </source>
</evidence>
<evidence type="ECO:0000259" key="6">
    <source>
        <dbReference type="PROSITE" id="PS51352"/>
    </source>
</evidence>
<evidence type="ECO:0000256" key="2">
    <source>
        <dbReference type="ARBA" id="ARBA00023002"/>
    </source>
</evidence>
<protein>
    <submittedName>
        <fullName evidence="7">Disulfide bond formation protein D</fullName>
    </submittedName>
</protein>
<dbReference type="InterPro" id="IPR036249">
    <property type="entry name" value="Thioredoxin-like_sf"/>
</dbReference>
<reference evidence="7 8" key="1">
    <citation type="submission" date="2017-05" db="EMBL/GenBank/DDBJ databases">
        <authorList>
            <person name="Song R."/>
            <person name="Chenine A.L."/>
            <person name="Ruprecht R.M."/>
        </authorList>
    </citation>
    <scope>NUCLEOTIDE SEQUENCE [LARGE SCALE GENOMIC DNA]</scope>
    <source>
        <strain evidence="7 8">CECT 8899</strain>
    </source>
</reference>
<dbReference type="Pfam" id="PF01323">
    <property type="entry name" value="DSBA"/>
    <property type="match status" value="1"/>
</dbReference>
<evidence type="ECO:0000313" key="8">
    <source>
        <dbReference type="Proteomes" id="UP000201613"/>
    </source>
</evidence>
<gene>
    <name evidence="7" type="primary">bdbD_1</name>
    <name evidence="7" type="ORF">LOM8899_02043</name>
</gene>
<name>A0A238LE49_9RHOB</name>
<feature type="domain" description="Thioredoxin" evidence="6">
    <location>
        <begin position="61"/>
        <end position="248"/>
    </location>
</feature>
<keyword evidence="2" id="KW-0560">Oxidoreductase</keyword>
<keyword evidence="1 5" id="KW-0732">Signal</keyword>
<dbReference type="Gene3D" id="3.40.30.10">
    <property type="entry name" value="Glutaredoxin"/>
    <property type="match status" value="1"/>
</dbReference>
<evidence type="ECO:0000313" key="7">
    <source>
        <dbReference type="EMBL" id="SMY07898.1"/>
    </source>
</evidence>
<sequence length="249" mass="27351">MLTRLISGPLLALALGSSAAATDLASMTDEERATFRAEIRAYLLENPEVLMEAIGVLEQREQQAQANADVDLARAYQDALFNDGFSYVGGNPEGDVTIVEFMDYRCGYCKRAFPEVEELISADGNVRFIIKEFPILGEQSVLAAQFAIATQQVDGDEAYKLVHDALMTFRGDITLDSLSRLGEAYDLDSDSIIAEMNSDAVNGIIATNRQLANQMQISGTPTFVFDDQMLRGYVPLDQMELILAEVRGN</sequence>
<keyword evidence="4" id="KW-0676">Redox-active center</keyword>
<dbReference type="EMBL" id="FXZK01000003">
    <property type="protein sequence ID" value="SMY07898.1"/>
    <property type="molecule type" value="Genomic_DNA"/>
</dbReference>
<evidence type="ECO:0000256" key="3">
    <source>
        <dbReference type="ARBA" id="ARBA00023157"/>
    </source>
</evidence>
<accession>A0A238LE49</accession>
<evidence type="ECO:0000256" key="4">
    <source>
        <dbReference type="ARBA" id="ARBA00023284"/>
    </source>
</evidence>
<dbReference type="InterPro" id="IPR013766">
    <property type="entry name" value="Thioredoxin_domain"/>
</dbReference>
<dbReference type="AlphaFoldDB" id="A0A238LE49"/>
<dbReference type="Pfam" id="PF18312">
    <property type="entry name" value="ScsC_N"/>
    <property type="match status" value="1"/>
</dbReference>
<dbReference type="PROSITE" id="PS51352">
    <property type="entry name" value="THIOREDOXIN_2"/>
    <property type="match status" value="1"/>
</dbReference>
<keyword evidence="8" id="KW-1185">Reference proteome</keyword>
<dbReference type="SUPFAM" id="SSF52833">
    <property type="entry name" value="Thioredoxin-like"/>
    <property type="match status" value="1"/>
</dbReference>
<feature type="signal peptide" evidence="5">
    <location>
        <begin position="1"/>
        <end position="20"/>
    </location>
</feature>
<organism evidence="7 8">
    <name type="scientific">Flavimaricola marinus</name>
    <dbReference type="NCBI Taxonomy" id="1819565"/>
    <lineage>
        <taxon>Bacteria</taxon>
        <taxon>Pseudomonadati</taxon>
        <taxon>Pseudomonadota</taxon>
        <taxon>Alphaproteobacteria</taxon>
        <taxon>Rhodobacterales</taxon>
        <taxon>Paracoccaceae</taxon>
        <taxon>Flavimaricola</taxon>
    </lineage>
</organism>
<dbReference type="InterPro" id="IPR001853">
    <property type="entry name" value="DSBA-like_thioredoxin_dom"/>
</dbReference>
<dbReference type="Proteomes" id="UP000201613">
    <property type="component" value="Unassembled WGS sequence"/>
</dbReference>
<dbReference type="InterPro" id="IPR041205">
    <property type="entry name" value="ScsC_N"/>
</dbReference>